<keyword evidence="1" id="KW-0378">Hydrolase</keyword>
<gene>
    <name evidence="1" type="ORF">JKL49_06290</name>
</gene>
<dbReference type="EMBL" id="JAGSGD010000001">
    <property type="protein sequence ID" value="MBR7618994.1"/>
    <property type="molecule type" value="Genomic_DNA"/>
</dbReference>
<dbReference type="AlphaFoldDB" id="A0A941HUT0"/>
<evidence type="ECO:0000313" key="2">
    <source>
        <dbReference type="Proteomes" id="UP000622580"/>
    </source>
</evidence>
<evidence type="ECO:0000313" key="1">
    <source>
        <dbReference type="EMBL" id="MBR7618994.1"/>
    </source>
</evidence>
<reference evidence="1" key="1">
    <citation type="submission" date="2021-04" db="EMBL/GenBank/DDBJ databases">
        <title>Draft genome assembly of strain Phenylobacterium sp. 20VBR1 using MiniION and Illumina platforms.</title>
        <authorList>
            <person name="Thomas F.A."/>
            <person name="Krishnan K.P."/>
            <person name="Sinha R.K."/>
        </authorList>
    </citation>
    <scope>NUCLEOTIDE SEQUENCE</scope>
    <source>
        <strain evidence="1">20VBR1</strain>
    </source>
</reference>
<dbReference type="SUPFAM" id="SSF53474">
    <property type="entry name" value="alpha/beta-Hydrolases"/>
    <property type="match status" value="1"/>
</dbReference>
<dbReference type="GO" id="GO:0016787">
    <property type="term" value="F:hydrolase activity"/>
    <property type="evidence" value="ECO:0007669"/>
    <property type="project" value="UniProtKB-KW"/>
</dbReference>
<dbReference type="Proteomes" id="UP000622580">
    <property type="component" value="Unassembled WGS sequence"/>
</dbReference>
<accession>A0A941HUT0</accession>
<protein>
    <submittedName>
        <fullName evidence="1">Alpha/beta hydrolase</fullName>
    </submittedName>
</protein>
<sequence length="298" mass="30463">MTPFQGAREVARSAVRDTFEVGGQQVTLSGVGPPLLILSGPGVAFSRMPRLFAPWEGAFTLVHWDQPGAALSAGPVSLGRLVADGLGVVEAVRSRLGVTKVAVLGISGGSVVGLSMAAARPDLISVYAGTGQFVDWAAQDALSYQMVLAAARSARDGAAVAELEGIGPPPYADAATEAIKSKYAGALTPAEQAVFADPSVMAPPEGAPVVDQRALAMAAYGAVRGELMAFKARDLGPIATPVVFLLGTLDAYSVSSEVEAYAREVGATYVPVAGGGHSAMFMVAEMLGLLVEHVRPSA</sequence>
<keyword evidence="2" id="KW-1185">Reference proteome</keyword>
<organism evidence="1 2">
    <name type="scientific">Phenylobacterium glaciei</name>
    <dbReference type="NCBI Taxonomy" id="2803784"/>
    <lineage>
        <taxon>Bacteria</taxon>
        <taxon>Pseudomonadati</taxon>
        <taxon>Pseudomonadota</taxon>
        <taxon>Alphaproteobacteria</taxon>
        <taxon>Caulobacterales</taxon>
        <taxon>Caulobacteraceae</taxon>
        <taxon>Phenylobacterium</taxon>
    </lineage>
</organism>
<name>A0A941HUT0_9CAUL</name>
<comment type="caution">
    <text evidence="1">The sequence shown here is derived from an EMBL/GenBank/DDBJ whole genome shotgun (WGS) entry which is preliminary data.</text>
</comment>
<dbReference type="InterPro" id="IPR029058">
    <property type="entry name" value="AB_hydrolase_fold"/>
</dbReference>
<proteinExistence type="predicted"/>
<dbReference type="Gene3D" id="3.40.50.1820">
    <property type="entry name" value="alpha/beta hydrolase"/>
    <property type="match status" value="1"/>
</dbReference>
<dbReference type="RefSeq" id="WP_215339071.1">
    <property type="nucleotide sequence ID" value="NZ_JAGSGD010000001.1"/>
</dbReference>